<comment type="caution">
    <text evidence="3">The sequence shown here is derived from an EMBL/GenBank/DDBJ whole genome shotgun (WGS) entry which is preliminary data.</text>
</comment>
<dbReference type="OrthoDB" id="9808480at2"/>
<sequence length="133" mass="15841">MACMTMPMLHIGELSRRTGRSVHTIRWYEQQKLVPGVRRDDAGRRIYREQHVMWLDLLDRLRKSGMSIRQMREYAVLVKRGDSTLAQRREMLIEHRRRVDAQMAELAASREVVDRKIEFYGEWIQTGVRPPGY</sequence>
<gene>
    <name evidence="3" type="ORF">DZC73_12120</name>
</gene>
<dbReference type="PROSITE" id="PS50937">
    <property type="entry name" value="HTH_MERR_2"/>
    <property type="match status" value="1"/>
</dbReference>
<evidence type="ECO:0000313" key="4">
    <source>
        <dbReference type="Proteomes" id="UP000267464"/>
    </source>
</evidence>
<organism evidence="3 4">
    <name type="scientific">Piscinibacter terrae</name>
    <dbReference type="NCBI Taxonomy" id="2496871"/>
    <lineage>
        <taxon>Bacteria</taxon>
        <taxon>Pseudomonadati</taxon>
        <taxon>Pseudomonadota</taxon>
        <taxon>Betaproteobacteria</taxon>
        <taxon>Burkholderiales</taxon>
        <taxon>Sphaerotilaceae</taxon>
        <taxon>Piscinibacter</taxon>
    </lineage>
</organism>
<reference evidence="3 4" key="1">
    <citation type="submission" date="2018-08" db="EMBL/GenBank/DDBJ databases">
        <authorList>
            <person name="Khan S.A."/>
            <person name="Jeon C.O."/>
            <person name="Chun B.H."/>
            <person name="Jeong S.E."/>
        </authorList>
    </citation>
    <scope>NUCLEOTIDE SEQUENCE [LARGE SCALE GENOMIC DNA]</scope>
    <source>
        <strain evidence="3 4">S-16</strain>
    </source>
</reference>
<dbReference type="CDD" id="cd01109">
    <property type="entry name" value="HTH_YyaN"/>
    <property type="match status" value="1"/>
</dbReference>
<dbReference type="AlphaFoldDB" id="A0A3N7HPI7"/>
<feature type="domain" description="HTH merR-type" evidence="2">
    <location>
        <begin position="8"/>
        <end position="77"/>
    </location>
</feature>
<protein>
    <submittedName>
        <fullName evidence="3">MerR family transcriptional regulator</fullName>
    </submittedName>
</protein>
<evidence type="ECO:0000313" key="3">
    <source>
        <dbReference type="EMBL" id="RQP24074.1"/>
    </source>
</evidence>
<dbReference type="SUPFAM" id="SSF46955">
    <property type="entry name" value="Putative DNA-binding domain"/>
    <property type="match status" value="1"/>
</dbReference>
<dbReference type="SMART" id="SM00422">
    <property type="entry name" value="HTH_MERR"/>
    <property type="match status" value="1"/>
</dbReference>
<evidence type="ECO:0000259" key="2">
    <source>
        <dbReference type="PROSITE" id="PS50937"/>
    </source>
</evidence>
<name>A0A3N7HPI7_9BURK</name>
<dbReference type="InterPro" id="IPR000551">
    <property type="entry name" value="MerR-type_HTH_dom"/>
</dbReference>
<dbReference type="GO" id="GO:0003700">
    <property type="term" value="F:DNA-binding transcription factor activity"/>
    <property type="evidence" value="ECO:0007669"/>
    <property type="project" value="InterPro"/>
</dbReference>
<keyword evidence="1" id="KW-0238">DNA-binding</keyword>
<evidence type="ECO:0000256" key="1">
    <source>
        <dbReference type="ARBA" id="ARBA00023125"/>
    </source>
</evidence>
<reference evidence="3 4" key="2">
    <citation type="submission" date="2018-12" db="EMBL/GenBank/DDBJ databases">
        <title>Rhizobacter gummiphilus sp. nov., a rubber-degrading bacterium isolated from the soil of a botanical garden in Japan.</title>
        <authorList>
            <person name="Shunsuke S.S."/>
        </authorList>
    </citation>
    <scope>NUCLEOTIDE SEQUENCE [LARGE SCALE GENOMIC DNA]</scope>
    <source>
        <strain evidence="3 4">S-16</strain>
    </source>
</reference>
<dbReference type="Pfam" id="PF13411">
    <property type="entry name" value="MerR_1"/>
    <property type="match status" value="1"/>
</dbReference>
<dbReference type="PANTHER" id="PTHR30204:SF98">
    <property type="entry name" value="HTH-TYPE TRANSCRIPTIONAL REGULATOR ADHR"/>
    <property type="match status" value="1"/>
</dbReference>
<dbReference type="InterPro" id="IPR047057">
    <property type="entry name" value="MerR_fam"/>
</dbReference>
<keyword evidence="4" id="KW-1185">Reference proteome</keyword>
<dbReference type="PANTHER" id="PTHR30204">
    <property type="entry name" value="REDOX-CYCLING DRUG-SENSING TRANSCRIPTIONAL ACTIVATOR SOXR"/>
    <property type="match status" value="1"/>
</dbReference>
<dbReference type="InterPro" id="IPR009061">
    <property type="entry name" value="DNA-bd_dom_put_sf"/>
</dbReference>
<dbReference type="GO" id="GO:0003677">
    <property type="term" value="F:DNA binding"/>
    <property type="evidence" value="ECO:0007669"/>
    <property type="project" value="UniProtKB-KW"/>
</dbReference>
<dbReference type="EMBL" id="QUSW01000003">
    <property type="protein sequence ID" value="RQP24074.1"/>
    <property type="molecule type" value="Genomic_DNA"/>
</dbReference>
<dbReference type="Proteomes" id="UP000267464">
    <property type="component" value="Unassembled WGS sequence"/>
</dbReference>
<dbReference type="Gene3D" id="1.10.1660.10">
    <property type="match status" value="1"/>
</dbReference>
<accession>A0A3N7HPI7</accession>
<proteinExistence type="predicted"/>